<evidence type="ECO:0000256" key="8">
    <source>
        <dbReference type="ARBA" id="ARBA00023157"/>
    </source>
</evidence>
<feature type="domain" description="Tyrosinase copper-binding" evidence="13">
    <location>
        <begin position="340"/>
        <end position="351"/>
    </location>
</feature>
<feature type="domain" description="Tyrosinase copper-binding" evidence="12">
    <location>
        <begin position="1005"/>
        <end position="1022"/>
    </location>
</feature>
<dbReference type="Proteomes" id="UP000245119">
    <property type="component" value="Linkage Group LG4"/>
</dbReference>
<dbReference type="GO" id="GO:0005344">
    <property type="term" value="F:oxygen carrier activity"/>
    <property type="evidence" value="ECO:0007669"/>
    <property type="project" value="UniProtKB-KW"/>
</dbReference>
<feature type="region of interest" description="Disordered" evidence="10">
    <location>
        <begin position="2990"/>
        <end position="3009"/>
    </location>
</feature>
<keyword evidence="9" id="KW-0325">Glycoprotein</keyword>
<dbReference type="PROSITE" id="PS00497">
    <property type="entry name" value="TYROSINASE_1"/>
    <property type="match status" value="8"/>
</dbReference>
<gene>
    <name evidence="14" type="ORF">C0Q70_07288</name>
</gene>
<dbReference type="GO" id="GO:0016491">
    <property type="term" value="F:oxidoreductase activity"/>
    <property type="evidence" value="ECO:0007669"/>
    <property type="project" value="InterPro"/>
</dbReference>
<evidence type="ECO:0000313" key="15">
    <source>
        <dbReference type="Proteomes" id="UP000245119"/>
    </source>
</evidence>
<feature type="domain" description="Tyrosinase copper-binding" evidence="12">
    <location>
        <begin position="2240"/>
        <end position="2257"/>
    </location>
</feature>
<feature type="domain" description="Tyrosinase copper-binding" evidence="13">
    <location>
        <begin position="1555"/>
        <end position="1566"/>
    </location>
</feature>
<dbReference type="InterPro" id="IPR002227">
    <property type="entry name" value="Tyrosinase_Cu-bd"/>
</dbReference>
<feature type="domain" description="Tyrosinase copper-binding" evidence="12">
    <location>
        <begin position="194"/>
        <end position="211"/>
    </location>
</feature>
<dbReference type="STRING" id="400727.A0A2T7PEM0"/>
<dbReference type="EMBL" id="PZQS01000004">
    <property type="protein sequence ID" value="PVD31865.1"/>
    <property type="molecule type" value="Genomic_DNA"/>
</dbReference>
<evidence type="ECO:0000256" key="11">
    <source>
        <dbReference type="SAM" id="Phobius"/>
    </source>
</evidence>
<evidence type="ECO:0000259" key="13">
    <source>
        <dbReference type="PROSITE" id="PS00498"/>
    </source>
</evidence>
<dbReference type="InterPro" id="IPR050316">
    <property type="entry name" value="Tyrosinase/Hemocyanin"/>
</dbReference>
<dbReference type="Pfam" id="PF00264">
    <property type="entry name" value="Tyrosinase"/>
    <property type="match status" value="8"/>
</dbReference>
<keyword evidence="8" id="KW-1015">Disulfide bond</keyword>
<dbReference type="PANTHER" id="PTHR11474:SF76">
    <property type="entry name" value="SHKT DOMAIN-CONTAINING PROTEIN"/>
    <property type="match status" value="1"/>
</dbReference>
<name>A0A2T7PEM0_POMCA</name>
<dbReference type="Gene3D" id="2.60.310.10">
    <property type="entry name" value="Haemocyanin C-terminal domain"/>
    <property type="match status" value="7"/>
</dbReference>
<keyword evidence="7" id="KW-0186">Copper</keyword>
<comment type="similarity">
    <text evidence="2">Belongs to the tyrosinase family. Hemocyanin subfamily.</text>
</comment>
<feature type="domain" description="Tyrosinase copper-binding" evidence="12">
    <location>
        <begin position="2659"/>
        <end position="2677"/>
    </location>
</feature>
<keyword evidence="11" id="KW-1133">Transmembrane helix</keyword>
<feature type="domain" description="Tyrosinase copper-binding" evidence="12">
    <location>
        <begin position="1835"/>
        <end position="1852"/>
    </location>
</feature>
<dbReference type="InterPro" id="IPR036848">
    <property type="entry name" value="Haemocyanin_C_sf"/>
</dbReference>
<keyword evidence="11" id="KW-0812">Transmembrane</keyword>
<feature type="domain" description="Tyrosinase copper-binding" evidence="12">
    <location>
        <begin position="1418"/>
        <end position="1435"/>
    </location>
</feature>
<dbReference type="Pfam" id="PF14830">
    <property type="entry name" value="Haemocyan_bet_s"/>
    <property type="match status" value="8"/>
</dbReference>
<dbReference type="OrthoDB" id="10551616at2759"/>
<evidence type="ECO:0000259" key="12">
    <source>
        <dbReference type="PROSITE" id="PS00497"/>
    </source>
</evidence>
<evidence type="ECO:0000256" key="2">
    <source>
        <dbReference type="ARBA" id="ARBA00009470"/>
    </source>
</evidence>
<dbReference type="SUPFAM" id="SSF48056">
    <property type="entry name" value="Di-copper centre-containing domain"/>
    <property type="match status" value="8"/>
</dbReference>
<keyword evidence="6" id="KW-0883">Thioether bond</keyword>
<dbReference type="InterPro" id="IPR008922">
    <property type="entry name" value="Di-copper_centre_dom_sf"/>
</dbReference>
<dbReference type="PRINTS" id="PR00092">
    <property type="entry name" value="TYROSINASE"/>
</dbReference>
<feature type="transmembrane region" description="Helical" evidence="11">
    <location>
        <begin position="25"/>
        <end position="42"/>
    </location>
</feature>
<protein>
    <recommendedName>
        <fullName evidence="12 13">Tyrosinase copper-binding domain-containing protein</fullName>
    </recommendedName>
</protein>
<feature type="domain" description="Tyrosinase copper-binding" evidence="12">
    <location>
        <begin position="3069"/>
        <end position="3086"/>
    </location>
</feature>
<dbReference type="SUPFAM" id="SSF81277">
    <property type="entry name" value="C-terminal domain of mollusc hemocyanin"/>
    <property type="match status" value="8"/>
</dbReference>
<reference evidence="14 15" key="1">
    <citation type="submission" date="2018-04" db="EMBL/GenBank/DDBJ databases">
        <title>The genome of golden apple snail Pomacea canaliculata provides insight into stress tolerance and invasive adaptation.</title>
        <authorList>
            <person name="Liu C."/>
            <person name="Liu B."/>
            <person name="Ren Y."/>
            <person name="Zhang Y."/>
            <person name="Wang H."/>
            <person name="Li S."/>
            <person name="Jiang F."/>
            <person name="Yin L."/>
            <person name="Zhang G."/>
            <person name="Qian W."/>
            <person name="Fan W."/>
        </authorList>
    </citation>
    <scope>NUCLEOTIDE SEQUENCE [LARGE SCALE GENOMIC DNA]</scope>
    <source>
        <strain evidence="14">SZHN2017</strain>
        <tissue evidence="14">Muscle</tissue>
    </source>
</reference>
<evidence type="ECO:0000256" key="1">
    <source>
        <dbReference type="ARBA" id="ARBA00002958"/>
    </source>
</evidence>
<keyword evidence="4" id="KW-0561">Oxygen transport</keyword>
<dbReference type="InterPro" id="IPR028999">
    <property type="entry name" value="Beta-sandwich_Haemocyanin"/>
</dbReference>
<dbReference type="PROSITE" id="PS00498">
    <property type="entry name" value="TYROSINASE_2"/>
    <property type="match status" value="8"/>
</dbReference>
<evidence type="ECO:0000256" key="4">
    <source>
        <dbReference type="ARBA" id="ARBA00022621"/>
    </source>
</evidence>
<keyword evidence="3" id="KW-0813">Transport</keyword>
<accession>A0A2T7PEM0</accession>
<feature type="domain" description="Tyrosinase copper-binding" evidence="13">
    <location>
        <begin position="1979"/>
        <end position="1990"/>
    </location>
</feature>
<comment type="caution">
    <text evidence="14">The sequence shown here is derived from an EMBL/GenBank/DDBJ whole genome shotgun (WGS) entry which is preliminary data.</text>
</comment>
<dbReference type="GO" id="GO:0046872">
    <property type="term" value="F:metal ion binding"/>
    <property type="evidence" value="ECO:0007669"/>
    <property type="project" value="UniProtKB-KW"/>
</dbReference>
<feature type="domain" description="Tyrosinase copper-binding" evidence="12">
    <location>
        <begin position="624"/>
        <end position="641"/>
    </location>
</feature>
<feature type="domain" description="Tyrosinase copper-binding" evidence="13">
    <location>
        <begin position="1146"/>
        <end position="1157"/>
    </location>
</feature>
<evidence type="ECO:0000256" key="10">
    <source>
        <dbReference type="SAM" id="MobiDB-lite"/>
    </source>
</evidence>
<feature type="domain" description="Tyrosinase copper-binding" evidence="13">
    <location>
        <begin position="3202"/>
        <end position="3213"/>
    </location>
</feature>
<evidence type="ECO:0000313" key="14">
    <source>
        <dbReference type="EMBL" id="PVD31865.1"/>
    </source>
</evidence>
<keyword evidence="11" id="KW-0472">Membrane</keyword>
<keyword evidence="5" id="KW-0479">Metal-binding</keyword>
<dbReference type="Gene3D" id="2.60.40.2570">
    <property type="match status" value="1"/>
</dbReference>
<organism evidence="14 15">
    <name type="scientific">Pomacea canaliculata</name>
    <name type="common">Golden apple snail</name>
    <dbReference type="NCBI Taxonomy" id="400727"/>
    <lineage>
        <taxon>Eukaryota</taxon>
        <taxon>Metazoa</taxon>
        <taxon>Spiralia</taxon>
        <taxon>Lophotrochozoa</taxon>
        <taxon>Mollusca</taxon>
        <taxon>Gastropoda</taxon>
        <taxon>Caenogastropoda</taxon>
        <taxon>Architaenioglossa</taxon>
        <taxon>Ampullarioidea</taxon>
        <taxon>Ampullariidae</taxon>
        <taxon>Pomacea</taxon>
    </lineage>
</organism>
<feature type="domain" description="Tyrosinase copper-binding" evidence="13">
    <location>
        <begin position="767"/>
        <end position="778"/>
    </location>
</feature>
<comment type="function">
    <text evidence="1">Hemocyanins are copper-containing oxygen carriers occurring freely dissolved in the hemolymph of many mollusks and arthropods.</text>
</comment>
<feature type="domain" description="Tyrosinase copper-binding" evidence="13">
    <location>
        <begin position="2793"/>
        <end position="2804"/>
    </location>
</feature>
<dbReference type="PANTHER" id="PTHR11474">
    <property type="entry name" value="TYROSINASE FAMILY MEMBER"/>
    <property type="match status" value="1"/>
</dbReference>
<evidence type="ECO:0000256" key="9">
    <source>
        <dbReference type="ARBA" id="ARBA00023180"/>
    </source>
</evidence>
<sequence length="3463" mass="394959">MWLMEIIKLSGQKWSVLTRQRRVDVIVGLILHCLLMAMYVLLVIIKRVVLAITFSIYTCVVRTATLLGLIRPVRLVGDISASDFTNAKKQKSNVKSDWHIGKKRYFSPKRDAEFCTSCDHDISLGISAASTPCAASLTRKNVKDLTPQEVLSLQNYLLELEKDSSDSGFAALAGYHGKPSRCVVNDKNVACCVHGMATFPQWHRLYVVQLEQLLVKKGLTNIGIPYWDWTKPLKELPTLVQDPIFRDPAGGLGKRNAWFSGEINVDTTKVRTARAVDERLFESVAPGQNTRLLNLILDALEQDDYCQFEVQFEVAHNNIHYLVGGRHEYSMSTLEWTSYDPIFFLHHSNVDRIWAIWQALQKKRNKAYNHADCSVELFRQKLQPFDDDTNPVALTRTYSTANQLFSYAQLGYTYDELKLNGWTIDELYTLLEQRSGRERAFATFSLHGLGFSANVRVKVCEHLEEDYAHEETSHCEFAGDIFILGGANEMKWEFTLPYYFDISDAVLRLGQPLDGNYIIQTEVFSVNGTELEAHVLPDPVGAHRPVRGWTDPKPAGLEARTAKTVIRKDVDVLTDEEIYALRQALSRFQNDSSVDGYQAVAEFHGLPARCPYPDARNRYACCIHGMATFPHWHRLFVVQVEDALERRGLEIGIPYWDWTKPGSRIPAFVKEETYEDPVSKNMVHNPFFNAPVAFRKETTQREIQDDLFKNPKFGDHTDLFDGMLLAFEQTDFCDFEVQFEVIHNLPHFMVGGFAQFSLSTLHYSAFDPIFILHHSNVDRLWAIWQALQIKRGLPYKAHCANTLTHESLKPFGFPPPLNNNEKTFAHATPLNIYDYEKELGYGYDTLQFGGMTVDQLKTYIDNRRTEDRTFVGILLHSIGVSAKVEVEIKKSGVAPYKVGVLAVLGGEAEMPWNFDRVVKVEITKALTDLGLSYDDNFDVILSITDVNGIPLPEDTFSHHTIIHDDGDALKDDSSVRGYAQIAGFHGQPNWCPSPDVEKKVACCPHGMAIFPHWHRLITVQAENALRDRGFKDGLPYWDWTLPMKKLPDLVESDTYLNHKKNETVPNPFHHGEIGNEKTTRSVRDELFEQPEFGKLTKIAEMVLLAYEQTDFCDFEVQFEIAHNYIHALVGGKELLSMASLRYTAFDPLFFLHHSNTDRIWATWQALQRYRGLPYNSANCAIASMRTPLQPFAQSSVINPDPVTRDHSVPFDTFDYQRSFHYSYDNFQFNGLSLPQIQREIVRRQTDDRIFVGFMLRGIKKSALVSFRIIDSKNESHKGGEFYILGDENEIPWQYDRLFKFEITRELATNNIDQRDPFRIEYDVYNLAGEKISNSTYGQVTIINEPGAGSRQEEIYKREVQAASHVRRNIESLSKGEIESLRNALSKIEKDGTFENIAKFHGYPGLCEHEGRNVSCCDHGSATFPHWHRLYVEQVENALLAQGSAVAVPYWDWTQPIRSLPDLINEAHFFNSRTQKEEPNPFFQGKISDVDEVTTRDPKPELFNSDYLLNNVLLALEKTSFCDFEIQFEIVHNSIHSWVGGRGQYSLSSLDFAAFDPVFFLHHSNVDRIWAIWQELQRYRGLPYDRADCAINAMQTPLRPFGDKGKNLFDVTHRYSRPADVFDYSHHLDYTYDDLSLNSWTIPQLEEVLKKQRSRDRLFAGFLLHNIGTSADVHIRLCVATGNGEHNCNHDAGEFSILGGETEMPFIFDRLYKFDISEPVRKLGFRLDNPGNLDLDIKIQAFNGSYLDPSILRRPSLIFVPGTDRKQNAVGKSEKRLVRKSVTSLSQSERRSLVLAMQSLQADNSASGFQALASFHALPPLCPYPEANKRFACCVHGMATFPQWHRLYTVQFEDELRRRGAIVGIPYWDTIGPQKSLPDFFNDAEYYDPVLNTTIPNPWAGAAIKFKNTNVDREFNMERLQQEGEHGFDTWLWKQYLFALEQENYCDFEVQFEIAHNAIHAWTGGSKEHSMAHLHFASYDPIFLLHHSSTDRIYAVWQELQRLRGHDPNEANCALELMREPLKPFSFGPPYNLDPVTKEFSKPEDVFNYKDHFLYTYDILDVQGVSVDLLQNYINRQKEKGRVFVGLLLGGIRTSAHVEIIVTAPGGKDTPAGDFNILGGSAEMPWSFDRLYRYEITDVLKKEGLKKTDSFNVSVTITAMNGTTLDSSLIPTPSVIYKPAKRKYTLSFYTGLHTTLRSSYSPTHSLLCAISWFTLLQHLASLHGVPVKCPVELPTVACCIHGMPTFPHWHRLYTLQAERELLKHGSSVALPYWDWTKPITELPELFTQQTYYDPWRNAVEENPFARSYINSASGYTVRDPQPELFKTTPDGKNSILFDEVLLALEQRDYCDFEVQFEVTHNAIHYLVGGHQTYALSSLSYASYDPIFFVHHSFVDKIWAVWQELQKRRNLPYNRANCAVNFVTKPMLPFSSPSLNKDKFTLEHSTPLDVFDYSSLNYAYDNLDLGGHTLEEIEHDINEHQSKPRIFAGFLLHGIGVSAEVRCSICVTRTRCARAGAFFVLGSDVEMPWSFDRLYKYDITQALEALSIRPEDVFDAQASFNLNVDIIAVNGTKLPSSSLPTPTIIFEPAKGATAERQSYELSGVGVRKNINTLTVAETENLKKALQAVKDDKGVSGYQNIAAAHGYPGKCTESGRTVACCHHGMASFPQWHRLFVVLLERALTRQGARVGIPYWDWTESFTALPSLLTETENNPFSQGEVAALHQVTTRAPRPQLFSDPERGEESFFYRQILLAFEQRDYCDFEVQYEVTHNAIHSWIGGTSPYGMSTLEYSAYDPVFFIHHSNVDRQFAIWQALQRYRGLDYDSANCNIQELRLPLEPFNWDDIPYPIIRENARAIDGFHYDRFNYQYDNLNFHGLTIPQLEAVLEKRRDEDRIFANFMLAGFGASADVTFELCDKENHCIFAGTFAVLGGPLEMHWKFDRLFKYDVTAVFKQLHLRPDSEYHFDVHIRAVNGSELSSSLLEPPSVSFVPGRRRGAHAASSEEPQPSPSDDLVRYEISALSLEQVSNLKNALYKLQNDNGPNSFETIAGFHGYPNNCPENATNRYACCTHGMPVFPHWHRLLTVQFEMALKDQGALVGVPYWDWTRPAKNLPSLLADTKDNPFSGYLIKSASQQVTRDVQQLLFNRTQHGSQDYLFDQTLETLEEDTYCDFEVQLEMLHNTLHALVGGTGTYSMATLDYSAFDPYFMIHHSSIDRIWKIWQTLQKLRHRPFNVARCAARSLFRPLEPFSYELNPNPITRANSKPIQIFDAAKFHYEFDNLNLNGHSVEEIDTLIKNLRAKDRVFAGLVLSGFRTSATAHVEVGASGKSTQDEGSFYILGGPKELPWAYERVYKYDITHAVTELSVSPYSPINITVTLTGYDGSSVIVRRGTQIRFVGGGESVQGRVRELGSYTTLQKCSIPPGDANVYDYNINNALQPGDYYFTLDNEESCKEGKRIQITVDEE</sequence>
<evidence type="ECO:0000256" key="3">
    <source>
        <dbReference type="ARBA" id="ARBA00022448"/>
    </source>
</evidence>
<evidence type="ECO:0000256" key="7">
    <source>
        <dbReference type="ARBA" id="ARBA00023008"/>
    </source>
</evidence>
<keyword evidence="15" id="KW-1185">Reference proteome</keyword>
<feature type="domain" description="Tyrosinase copper-binding" evidence="13">
    <location>
        <begin position="2383"/>
        <end position="2394"/>
    </location>
</feature>
<evidence type="ECO:0000256" key="5">
    <source>
        <dbReference type="ARBA" id="ARBA00022723"/>
    </source>
</evidence>
<proteinExistence type="inferred from homology"/>
<dbReference type="Gene3D" id="1.10.1280.10">
    <property type="entry name" value="Di-copper center containing domain from catechol oxidase"/>
    <property type="match status" value="8"/>
</dbReference>
<evidence type="ECO:0000256" key="6">
    <source>
        <dbReference type="ARBA" id="ARBA00022784"/>
    </source>
</evidence>